<keyword evidence="2" id="KW-1185">Reference proteome</keyword>
<protein>
    <submittedName>
        <fullName evidence="1">Uncharacterized protein</fullName>
    </submittedName>
</protein>
<dbReference type="KEGG" id="vg:80090699"/>
<dbReference type="GeneID" id="80090699"/>
<accession>A0A3G2KAG0</accession>
<dbReference type="RefSeq" id="YP_010761457.1">
    <property type="nucleotide sequence ID" value="NC_073595.1"/>
</dbReference>
<gene>
    <name evidence="1" type="primary">9</name>
    <name evidence="1" type="ORF">PBI_NOELY_9</name>
</gene>
<sequence length="175" mass="19508">MGSVFSPSVKSVDALRAASIGLRLLPRNIRNDLNKNRRAVLNPMWRAAVDARAVTVMDKLVLAKGARVTPGNPAVAMAATSRRPLSGGLVPDNRDQAVAFEFGSPERQKLETYTRKSERGRRHQVTRHTKRQLPMVNRKGRVVYAAWRDIAPRIIALDAQTIARRIYLAFEGKAQ</sequence>
<dbReference type="EMBL" id="MH834622">
    <property type="protein sequence ID" value="AYN55950.1"/>
    <property type="molecule type" value="Genomic_DNA"/>
</dbReference>
<name>A0A3G2KAG0_9CAUD</name>
<proteinExistence type="predicted"/>
<organism evidence="1 2">
    <name type="scientific">Arthrobacter phage Noely</name>
    <dbReference type="NCBI Taxonomy" id="2419964"/>
    <lineage>
        <taxon>Viruses</taxon>
        <taxon>Duplodnaviria</taxon>
        <taxon>Heunggongvirae</taxon>
        <taxon>Uroviricota</taxon>
        <taxon>Caudoviricetes</taxon>
        <taxon>Feeclasvirinae</taxon>
        <taxon>Noelyvirus</taxon>
        <taxon>Noelyvirus noely</taxon>
    </lineage>
</organism>
<evidence type="ECO:0000313" key="1">
    <source>
        <dbReference type="EMBL" id="AYN55950.1"/>
    </source>
</evidence>
<dbReference type="Proteomes" id="UP000277525">
    <property type="component" value="Segment"/>
</dbReference>
<evidence type="ECO:0000313" key="2">
    <source>
        <dbReference type="Proteomes" id="UP000277525"/>
    </source>
</evidence>
<reference evidence="1 2" key="1">
    <citation type="submission" date="2018-09" db="EMBL/GenBank/DDBJ databases">
        <authorList>
            <person name="Zack K."/>
            <person name="Stoner T.H."/>
            <person name="Garlena R.A."/>
            <person name="Russell D.A."/>
            <person name="Pope W.H."/>
            <person name="Jacobs-Sera D."/>
            <person name="Hatfull G.F."/>
        </authorList>
    </citation>
    <scope>NUCLEOTIDE SEQUENCE [LARGE SCALE GENOMIC DNA]</scope>
</reference>